<dbReference type="EMBL" id="BAAAPC010000001">
    <property type="protein sequence ID" value="GAA1978853.1"/>
    <property type="molecule type" value="Genomic_DNA"/>
</dbReference>
<dbReference type="InterPro" id="IPR038721">
    <property type="entry name" value="IS701-like_DDE_dom"/>
</dbReference>
<sequence length="222" mass="24055">MAAATTLAAQRWPHLLNELTATVIGPNLARPETRTTARDVLAALLGPLTRKNCWTPAEHAGHPAPYRIQHLLNWARLDVTAVAACLRGYVIRCLGSDDVVLVADETGDAKKGAHTVGVARQYTGTSGKIDNCQVAVYLAYTTPDAHALIDRRLYLPRSWTKDSQRLRSAGVPADVGFSTKPELATQMIAAALEHAPGAWVAGDEVYGRDPDLRAYLEEHRTG</sequence>
<gene>
    <name evidence="2" type="ORF">GCM10009799_00010</name>
</gene>
<comment type="caution">
    <text evidence="2">The sequence shown here is derived from an EMBL/GenBank/DDBJ whole genome shotgun (WGS) entry which is preliminary data.</text>
</comment>
<protein>
    <recommendedName>
        <fullName evidence="1">Transposase IS701-like DDE domain-containing protein</fullName>
    </recommendedName>
</protein>
<dbReference type="Proteomes" id="UP001501585">
    <property type="component" value="Unassembled WGS sequence"/>
</dbReference>
<keyword evidence="3" id="KW-1185">Reference proteome</keyword>
<dbReference type="NCBIfam" id="NF033540">
    <property type="entry name" value="transpos_IS701"/>
    <property type="match status" value="1"/>
</dbReference>
<dbReference type="PANTHER" id="PTHR33627">
    <property type="entry name" value="TRANSPOSASE"/>
    <property type="match status" value="1"/>
</dbReference>
<dbReference type="InterPro" id="IPR039365">
    <property type="entry name" value="IS701-like"/>
</dbReference>
<dbReference type="Pfam" id="PF13546">
    <property type="entry name" value="DDE_5"/>
    <property type="match status" value="1"/>
</dbReference>
<feature type="domain" description="Transposase IS701-like DDE" evidence="1">
    <location>
        <begin position="27"/>
        <end position="218"/>
    </location>
</feature>
<dbReference type="PANTHER" id="PTHR33627:SF1">
    <property type="entry name" value="TRANSPOSASE"/>
    <property type="match status" value="1"/>
</dbReference>
<accession>A0ABN1JZX3</accession>
<evidence type="ECO:0000259" key="1">
    <source>
        <dbReference type="Pfam" id="PF13546"/>
    </source>
</evidence>
<evidence type="ECO:0000313" key="3">
    <source>
        <dbReference type="Proteomes" id="UP001501585"/>
    </source>
</evidence>
<organism evidence="2 3">
    <name type="scientific">Nocardiopsis rhodophaea</name>
    <dbReference type="NCBI Taxonomy" id="280238"/>
    <lineage>
        <taxon>Bacteria</taxon>
        <taxon>Bacillati</taxon>
        <taxon>Actinomycetota</taxon>
        <taxon>Actinomycetes</taxon>
        <taxon>Streptosporangiales</taxon>
        <taxon>Nocardiopsidaceae</taxon>
        <taxon>Nocardiopsis</taxon>
    </lineage>
</organism>
<proteinExistence type="predicted"/>
<evidence type="ECO:0000313" key="2">
    <source>
        <dbReference type="EMBL" id="GAA1978853.1"/>
    </source>
</evidence>
<reference evidence="2 3" key="1">
    <citation type="journal article" date="2019" name="Int. J. Syst. Evol. Microbiol.">
        <title>The Global Catalogue of Microorganisms (GCM) 10K type strain sequencing project: providing services to taxonomists for standard genome sequencing and annotation.</title>
        <authorList>
            <consortium name="The Broad Institute Genomics Platform"/>
            <consortium name="The Broad Institute Genome Sequencing Center for Infectious Disease"/>
            <person name="Wu L."/>
            <person name="Ma J."/>
        </authorList>
    </citation>
    <scope>NUCLEOTIDE SEQUENCE [LARGE SCALE GENOMIC DNA]</scope>
    <source>
        <strain evidence="2 3">JCM 15313</strain>
    </source>
</reference>
<name>A0ABN1JZX3_9ACTN</name>